<evidence type="ECO:0008006" key="4">
    <source>
        <dbReference type="Google" id="ProtNLM"/>
    </source>
</evidence>
<dbReference type="SUPFAM" id="SSF52540">
    <property type="entry name" value="P-loop containing nucleoside triphosphate hydrolases"/>
    <property type="match status" value="1"/>
</dbReference>
<dbReference type="PANTHER" id="PTHR10605:SF56">
    <property type="entry name" value="BIFUNCTIONAL HEPARAN SULFATE N-DEACETYLASE_N-SULFOTRANSFERASE"/>
    <property type="match status" value="1"/>
</dbReference>
<dbReference type="InterPro" id="IPR037359">
    <property type="entry name" value="NST/OST"/>
</dbReference>
<dbReference type="RefSeq" id="WP_165700478.1">
    <property type="nucleotide sequence ID" value="NZ_CP036265.1"/>
</dbReference>
<dbReference type="KEGG" id="acaf:CA12_02410"/>
<name>A0A517P498_9PLAN</name>
<dbReference type="InterPro" id="IPR027417">
    <property type="entry name" value="P-loop_NTPase"/>
</dbReference>
<proteinExistence type="predicted"/>
<dbReference type="AlphaFoldDB" id="A0A517P498"/>
<evidence type="ECO:0000313" key="2">
    <source>
        <dbReference type="EMBL" id="QDT14173.1"/>
    </source>
</evidence>
<protein>
    <recommendedName>
        <fullName evidence="4">Sulfotransferase domain protein</fullName>
    </recommendedName>
</protein>
<evidence type="ECO:0000313" key="3">
    <source>
        <dbReference type="Proteomes" id="UP000318741"/>
    </source>
</evidence>
<reference evidence="2 3" key="1">
    <citation type="submission" date="2019-02" db="EMBL/GenBank/DDBJ databases">
        <title>Deep-cultivation of Planctomycetes and their phenomic and genomic characterization uncovers novel biology.</title>
        <authorList>
            <person name="Wiegand S."/>
            <person name="Jogler M."/>
            <person name="Boedeker C."/>
            <person name="Pinto D."/>
            <person name="Vollmers J."/>
            <person name="Rivas-Marin E."/>
            <person name="Kohn T."/>
            <person name="Peeters S.H."/>
            <person name="Heuer A."/>
            <person name="Rast P."/>
            <person name="Oberbeckmann S."/>
            <person name="Bunk B."/>
            <person name="Jeske O."/>
            <person name="Meyerdierks A."/>
            <person name="Storesund J.E."/>
            <person name="Kallscheuer N."/>
            <person name="Luecker S."/>
            <person name="Lage O.M."/>
            <person name="Pohl T."/>
            <person name="Merkel B.J."/>
            <person name="Hornburger P."/>
            <person name="Mueller R.-W."/>
            <person name="Bruemmer F."/>
            <person name="Labrenz M."/>
            <person name="Spormann A.M."/>
            <person name="Op den Camp H."/>
            <person name="Overmann J."/>
            <person name="Amann R."/>
            <person name="Jetten M.S.M."/>
            <person name="Mascher T."/>
            <person name="Medema M.H."/>
            <person name="Devos D.P."/>
            <person name="Kaster A.-K."/>
            <person name="Ovreas L."/>
            <person name="Rohde M."/>
            <person name="Galperin M.Y."/>
            <person name="Jogler C."/>
        </authorList>
    </citation>
    <scope>NUCLEOTIDE SEQUENCE [LARGE SCALE GENOMIC DNA]</scope>
    <source>
        <strain evidence="2 3">CA12</strain>
    </source>
</reference>
<dbReference type="EMBL" id="CP036265">
    <property type="protein sequence ID" value="QDT14173.1"/>
    <property type="molecule type" value="Genomic_DNA"/>
</dbReference>
<dbReference type="PANTHER" id="PTHR10605">
    <property type="entry name" value="HEPARAN SULFATE SULFOTRANSFERASE"/>
    <property type="match status" value="1"/>
</dbReference>
<keyword evidence="3" id="KW-1185">Reference proteome</keyword>
<evidence type="ECO:0000256" key="1">
    <source>
        <dbReference type="ARBA" id="ARBA00022679"/>
    </source>
</evidence>
<dbReference type="Proteomes" id="UP000318741">
    <property type="component" value="Chromosome"/>
</dbReference>
<sequence length="279" mass="31017">MSGEVDPGVGRLPDFLGLGAERAATTWLHNCLAQHPDVFVPPGKEVHYYSTHRERSLGWYTKHFAEAPAGIMAGEISPSYLHDADPAAVRDALPNARLIVILRQPMARTRSAFELYYREKPEVTLSQALRESTHLVTRSLYADALTRWQNTFGVERVGVWLHDDVSQDPIGTFAAVCRFLGVDDEVVPEATGETFNRVLFPRLQKHFYDVRLGWVVSLISSSAIGAIIKRTARQRAATASDPASGAVWEELAERFLADIDRLESTINRDLSAWRATCGG</sequence>
<gene>
    <name evidence="2" type="ORF">CA12_02410</name>
</gene>
<dbReference type="GO" id="GO:0008146">
    <property type="term" value="F:sulfotransferase activity"/>
    <property type="evidence" value="ECO:0007669"/>
    <property type="project" value="InterPro"/>
</dbReference>
<dbReference type="Pfam" id="PF13469">
    <property type="entry name" value="Sulfotransfer_3"/>
    <property type="match status" value="1"/>
</dbReference>
<accession>A0A517P498</accession>
<organism evidence="2 3">
    <name type="scientific">Alienimonas californiensis</name>
    <dbReference type="NCBI Taxonomy" id="2527989"/>
    <lineage>
        <taxon>Bacteria</taxon>
        <taxon>Pseudomonadati</taxon>
        <taxon>Planctomycetota</taxon>
        <taxon>Planctomycetia</taxon>
        <taxon>Planctomycetales</taxon>
        <taxon>Planctomycetaceae</taxon>
        <taxon>Alienimonas</taxon>
    </lineage>
</organism>
<dbReference type="Gene3D" id="3.40.50.300">
    <property type="entry name" value="P-loop containing nucleotide triphosphate hydrolases"/>
    <property type="match status" value="1"/>
</dbReference>
<keyword evidence="1" id="KW-0808">Transferase</keyword>